<accession>G2E9J3</accession>
<dbReference type="Proteomes" id="UP000003730">
    <property type="component" value="Unassembled WGS sequence"/>
</dbReference>
<comment type="caution">
    <text evidence="1">The sequence shown here is derived from an EMBL/GenBank/DDBJ whole genome shotgun (WGS) entry which is preliminary data.</text>
</comment>
<evidence type="ECO:0000313" key="2">
    <source>
        <dbReference type="Proteomes" id="UP000003730"/>
    </source>
</evidence>
<proteinExistence type="predicted"/>
<dbReference type="STRING" id="1046627.BZARG_204"/>
<dbReference type="AlphaFoldDB" id="G2E9J3"/>
<dbReference type="OrthoDB" id="1447122at2"/>
<dbReference type="PATRIC" id="fig|1046627.3.peg.217"/>
<dbReference type="Pfam" id="PF07927">
    <property type="entry name" value="HicA_toxin"/>
    <property type="match status" value="1"/>
</dbReference>
<dbReference type="EMBL" id="AFXZ01000002">
    <property type="protein sequence ID" value="EGV45034.1"/>
    <property type="molecule type" value="Genomic_DNA"/>
</dbReference>
<dbReference type="eggNOG" id="ENOG50333Z2">
    <property type="taxonomic scope" value="Bacteria"/>
</dbReference>
<evidence type="ECO:0000313" key="1">
    <source>
        <dbReference type="EMBL" id="EGV45034.1"/>
    </source>
</evidence>
<reference evidence="1 2" key="1">
    <citation type="journal article" date="2008" name="Int. J. Syst. Evol. Microbiol.">
        <title>Bizionia argentinensis sp. nov., isolated from surface marine water in Antarctica.</title>
        <authorList>
            <person name="Bercovich A."/>
            <person name="Vazquez S.C."/>
            <person name="Yankilevich P."/>
            <person name="Coria S.H."/>
            <person name="Foti M."/>
            <person name="Hernandez E."/>
            <person name="Vidal A."/>
            <person name="Ruberto L."/>
            <person name="Melo C."/>
            <person name="Marenssi S."/>
            <person name="Criscuolo M."/>
            <person name="Memoli M."/>
            <person name="Arguelles M."/>
            <person name="Mac Cormack W.P."/>
        </authorList>
    </citation>
    <scope>NUCLEOTIDE SEQUENCE [LARGE SCALE GENOMIC DNA]</scope>
    <source>
        <strain evidence="1 2">JUB59</strain>
    </source>
</reference>
<keyword evidence="2" id="KW-1185">Reference proteome</keyword>
<sequence>MSKIDKLISKIQSNPKDFTWDELKKVLSHFGFEEMPQKGKTGGSRRKFINKQKDVISLHEPHPKKIVKSYAIKQIIEHLNL</sequence>
<name>G2E9J3_9FLAO</name>
<protein>
    <submittedName>
        <fullName evidence="1">Type II toxin-antitoxin system HicA family toxin</fullName>
    </submittedName>
</protein>
<dbReference type="SUPFAM" id="SSF54786">
    <property type="entry name" value="YcfA/nrd intein domain"/>
    <property type="match status" value="1"/>
</dbReference>
<dbReference type="InterPro" id="IPR012933">
    <property type="entry name" value="HicA_mRNA_interferase"/>
</dbReference>
<dbReference type="RefSeq" id="WP_008634705.1">
    <property type="nucleotide sequence ID" value="NZ_AFXZ01000002.1"/>
</dbReference>
<dbReference type="GO" id="GO:0003729">
    <property type="term" value="F:mRNA binding"/>
    <property type="evidence" value="ECO:0007669"/>
    <property type="project" value="InterPro"/>
</dbReference>
<organism evidence="1 2">
    <name type="scientific">Bizionia argentinensis JUB59</name>
    <dbReference type="NCBI Taxonomy" id="1046627"/>
    <lineage>
        <taxon>Bacteria</taxon>
        <taxon>Pseudomonadati</taxon>
        <taxon>Bacteroidota</taxon>
        <taxon>Flavobacteriia</taxon>
        <taxon>Flavobacteriales</taxon>
        <taxon>Flavobacteriaceae</taxon>
        <taxon>Bizionia</taxon>
    </lineage>
</organism>
<gene>
    <name evidence="1" type="ORF">BZARG_204</name>
</gene>